<dbReference type="OrthoDB" id="9803627at2"/>
<dbReference type="RefSeq" id="WP_014160081.1">
    <property type="nucleotide sequence ID" value="NC_016147.2"/>
</dbReference>
<sequence>MPLIEGIVERQERKSLFWWKPKDGSVNVGDHLSKVLVSSILALQDTNLLRKRPGTPRLLCIGSVLHFATGGEVVWGTGINGKIPASAHRFTALDVRAVRGPRTREVLGSMGIPAPPVYGDPALLMPRLFNADLLRSGAPRKPYVVVPHFNEPPDKYRGYEDRLVSPRIEPAAFVSQLLEAEYVVSSSLHGVILAEAYGIPAVYLDWGNGEDRFKYDDYYAGTGRMQWRSGNSVEECLDIGGNGRFDLASIQRGLMDTFPYDLW</sequence>
<protein>
    <submittedName>
        <fullName evidence="2">Xanthan biosynthesis pyruvyltransferase GumL</fullName>
    </submittedName>
</protein>
<accession>G7UR93</accession>
<evidence type="ECO:0000259" key="1">
    <source>
        <dbReference type="Pfam" id="PF04230"/>
    </source>
</evidence>
<dbReference type="eggNOG" id="COG2327">
    <property type="taxonomic scope" value="Bacteria"/>
</dbReference>
<dbReference type="Pfam" id="PF04230">
    <property type="entry name" value="PS_pyruv_trans"/>
    <property type="match status" value="1"/>
</dbReference>
<organism evidence="2 3">
    <name type="scientific">Pseudoxanthomonas spadix (strain BD-a59)</name>
    <dbReference type="NCBI Taxonomy" id="1045855"/>
    <lineage>
        <taxon>Bacteria</taxon>
        <taxon>Pseudomonadati</taxon>
        <taxon>Pseudomonadota</taxon>
        <taxon>Gammaproteobacteria</taxon>
        <taxon>Lysobacterales</taxon>
        <taxon>Lysobacteraceae</taxon>
        <taxon>Pseudoxanthomonas</taxon>
    </lineage>
</organism>
<dbReference type="STRING" id="1045855.DSC_06265"/>
<keyword evidence="3" id="KW-1185">Reference proteome</keyword>
<proteinExistence type="predicted"/>
<dbReference type="InterPro" id="IPR007345">
    <property type="entry name" value="Polysacch_pyruvyl_Trfase"/>
</dbReference>
<dbReference type="KEGG" id="psd:DSC_06265"/>
<dbReference type="Proteomes" id="UP000005870">
    <property type="component" value="Chromosome"/>
</dbReference>
<feature type="domain" description="Polysaccharide pyruvyl transferase" evidence="1">
    <location>
        <begin position="73"/>
        <end position="207"/>
    </location>
</feature>
<name>G7UR93_PSEUP</name>
<dbReference type="AlphaFoldDB" id="G7UR93"/>
<reference evidence="2 3" key="1">
    <citation type="journal article" date="2012" name="J. Bacteriol.">
        <title>Complete Genome Sequence of the BTEX-Degrading Bacterium Pseudoxanthomonas spadix BD-a59.</title>
        <authorList>
            <person name="Lee S.H."/>
            <person name="Jin H.M."/>
            <person name="Lee H.J."/>
            <person name="Kim J.M."/>
            <person name="Jeon C.O."/>
        </authorList>
    </citation>
    <scope>NUCLEOTIDE SEQUENCE [LARGE SCALE GENOMIC DNA]</scope>
    <source>
        <strain evidence="2 3">BD-a59</strain>
    </source>
</reference>
<evidence type="ECO:0000313" key="3">
    <source>
        <dbReference type="Proteomes" id="UP000005870"/>
    </source>
</evidence>
<evidence type="ECO:0000313" key="2">
    <source>
        <dbReference type="EMBL" id="AER55904.1"/>
    </source>
</evidence>
<dbReference type="HOGENOM" id="CLU_071049_2_0_6"/>
<dbReference type="GO" id="GO:0016740">
    <property type="term" value="F:transferase activity"/>
    <property type="evidence" value="ECO:0007669"/>
    <property type="project" value="UniProtKB-KW"/>
</dbReference>
<gene>
    <name evidence="2" type="ordered locus">DSC_06265</name>
</gene>
<dbReference type="EMBL" id="CP003093">
    <property type="protein sequence ID" value="AER55904.1"/>
    <property type="molecule type" value="Genomic_DNA"/>
</dbReference>